<evidence type="ECO:0000313" key="2">
    <source>
        <dbReference type="Proteomes" id="UP000186601"/>
    </source>
</evidence>
<name>A0A2R6NP72_9APHY</name>
<gene>
    <name evidence="1" type="ORF">PHLCEN_2v10018</name>
</gene>
<keyword evidence="2" id="KW-1185">Reference proteome</keyword>
<dbReference type="Proteomes" id="UP000186601">
    <property type="component" value="Unassembled WGS sequence"/>
</dbReference>
<reference evidence="1 2" key="1">
    <citation type="submission" date="2018-02" db="EMBL/GenBank/DDBJ databases">
        <title>Genome sequence of the basidiomycete white-rot fungus Phlebia centrifuga.</title>
        <authorList>
            <person name="Granchi Z."/>
            <person name="Peng M."/>
            <person name="de Vries R.P."/>
            <person name="Hilden K."/>
            <person name="Makela M.R."/>
            <person name="Grigoriev I."/>
            <person name="Riley R."/>
        </authorList>
    </citation>
    <scope>NUCLEOTIDE SEQUENCE [LARGE SCALE GENOMIC DNA]</scope>
    <source>
        <strain evidence="1 2">FBCC195</strain>
    </source>
</reference>
<dbReference type="AlphaFoldDB" id="A0A2R6NP72"/>
<dbReference type="EMBL" id="MLYV02001010">
    <property type="protein sequence ID" value="PSR74216.1"/>
    <property type="molecule type" value="Genomic_DNA"/>
</dbReference>
<accession>A0A2R6NP72</accession>
<protein>
    <submittedName>
        <fullName evidence="1">Uncharacterized protein</fullName>
    </submittedName>
</protein>
<proteinExistence type="predicted"/>
<evidence type="ECO:0000313" key="1">
    <source>
        <dbReference type="EMBL" id="PSR74216.1"/>
    </source>
</evidence>
<comment type="caution">
    <text evidence="1">The sequence shown here is derived from an EMBL/GenBank/DDBJ whole genome shotgun (WGS) entry which is preliminary data.</text>
</comment>
<sequence length="218" mass="24288">MALRPPNHLLHGLLFLRGHRRSLKNALLSKPLSNLLINPVLFLPRQSSGPAPRTQRYCAGWVSKRDLGCDQACHRMIYWSIRPKGIVLVTPSTPPPSDVKPNDEEIDSVLSLPPRATSYPLYSSSSNSFCPNSLVTPSEELLDLALLPIPLRIHRHGDPEPDAPCSERSERLEHQRMCGLEREGGEIGDESRDGKMLDRLESHTKSLAYPSTVQYGAL</sequence>
<organism evidence="1 2">
    <name type="scientific">Hermanssonia centrifuga</name>
    <dbReference type="NCBI Taxonomy" id="98765"/>
    <lineage>
        <taxon>Eukaryota</taxon>
        <taxon>Fungi</taxon>
        <taxon>Dikarya</taxon>
        <taxon>Basidiomycota</taxon>
        <taxon>Agaricomycotina</taxon>
        <taxon>Agaricomycetes</taxon>
        <taxon>Polyporales</taxon>
        <taxon>Meruliaceae</taxon>
        <taxon>Hermanssonia</taxon>
    </lineage>
</organism>